<keyword evidence="3" id="KW-1185">Reference proteome</keyword>
<organism evidence="2 3">
    <name type="scientific">Mizuhopecten yessoensis</name>
    <name type="common">Japanese scallop</name>
    <name type="synonym">Patinopecten yessoensis</name>
    <dbReference type="NCBI Taxonomy" id="6573"/>
    <lineage>
        <taxon>Eukaryota</taxon>
        <taxon>Metazoa</taxon>
        <taxon>Spiralia</taxon>
        <taxon>Lophotrochozoa</taxon>
        <taxon>Mollusca</taxon>
        <taxon>Bivalvia</taxon>
        <taxon>Autobranchia</taxon>
        <taxon>Pteriomorphia</taxon>
        <taxon>Pectinida</taxon>
        <taxon>Pectinoidea</taxon>
        <taxon>Pectinidae</taxon>
        <taxon>Mizuhopecten</taxon>
    </lineage>
</organism>
<evidence type="ECO:0000313" key="3">
    <source>
        <dbReference type="Proteomes" id="UP000242188"/>
    </source>
</evidence>
<accession>A0A210PXF6</accession>
<protein>
    <submittedName>
        <fullName evidence="2">Uncharacterized protein</fullName>
    </submittedName>
</protein>
<dbReference type="EMBL" id="NEDP02005418">
    <property type="protein sequence ID" value="OWF41165.1"/>
    <property type="molecule type" value="Genomic_DNA"/>
</dbReference>
<evidence type="ECO:0000313" key="2">
    <source>
        <dbReference type="EMBL" id="OWF41165.1"/>
    </source>
</evidence>
<gene>
    <name evidence="2" type="ORF">KP79_PYT02214</name>
</gene>
<dbReference type="AlphaFoldDB" id="A0A210PXF6"/>
<feature type="compositionally biased region" description="Acidic residues" evidence="1">
    <location>
        <begin position="1"/>
        <end position="10"/>
    </location>
</feature>
<dbReference type="Proteomes" id="UP000242188">
    <property type="component" value="Unassembled WGS sequence"/>
</dbReference>
<name>A0A210PXF6_MIZYE</name>
<comment type="caution">
    <text evidence="2">The sequence shown here is derived from an EMBL/GenBank/DDBJ whole genome shotgun (WGS) entry which is preliminary data.</text>
</comment>
<sequence length="88" mass="9869">MACQPPEEEQAQAQRSTPSSRSLSICPRSIEGHGGRAWRWHRDTAMFRVGLTFFTLSHSVEAVKRAVLRAQGCDIVAGLCRRRAGKFR</sequence>
<feature type="region of interest" description="Disordered" evidence="1">
    <location>
        <begin position="1"/>
        <end position="26"/>
    </location>
</feature>
<proteinExistence type="predicted"/>
<evidence type="ECO:0000256" key="1">
    <source>
        <dbReference type="SAM" id="MobiDB-lite"/>
    </source>
</evidence>
<reference evidence="2 3" key="1">
    <citation type="journal article" date="2017" name="Nat. Ecol. Evol.">
        <title>Scallop genome provides insights into evolution of bilaterian karyotype and development.</title>
        <authorList>
            <person name="Wang S."/>
            <person name="Zhang J."/>
            <person name="Jiao W."/>
            <person name="Li J."/>
            <person name="Xun X."/>
            <person name="Sun Y."/>
            <person name="Guo X."/>
            <person name="Huan P."/>
            <person name="Dong B."/>
            <person name="Zhang L."/>
            <person name="Hu X."/>
            <person name="Sun X."/>
            <person name="Wang J."/>
            <person name="Zhao C."/>
            <person name="Wang Y."/>
            <person name="Wang D."/>
            <person name="Huang X."/>
            <person name="Wang R."/>
            <person name="Lv J."/>
            <person name="Li Y."/>
            <person name="Zhang Z."/>
            <person name="Liu B."/>
            <person name="Lu W."/>
            <person name="Hui Y."/>
            <person name="Liang J."/>
            <person name="Zhou Z."/>
            <person name="Hou R."/>
            <person name="Li X."/>
            <person name="Liu Y."/>
            <person name="Li H."/>
            <person name="Ning X."/>
            <person name="Lin Y."/>
            <person name="Zhao L."/>
            <person name="Xing Q."/>
            <person name="Dou J."/>
            <person name="Li Y."/>
            <person name="Mao J."/>
            <person name="Guo H."/>
            <person name="Dou H."/>
            <person name="Li T."/>
            <person name="Mu C."/>
            <person name="Jiang W."/>
            <person name="Fu Q."/>
            <person name="Fu X."/>
            <person name="Miao Y."/>
            <person name="Liu J."/>
            <person name="Yu Q."/>
            <person name="Li R."/>
            <person name="Liao H."/>
            <person name="Li X."/>
            <person name="Kong Y."/>
            <person name="Jiang Z."/>
            <person name="Chourrout D."/>
            <person name="Li R."/>
            <person name="Bao Z."/>
        </authorList>
    </citation>
    <scope>NUCLEOTIDE SEQUENCE [LARGE SCALE GENOMIC DNA]</scope>
    <source>
        <strain evidence="2 3">PY_sf001</strain>
    </source>
</reference>